<proteinExistence type="predicted"/>
<reference evidence="1" key="1">
    <citation type="journal article" date="2014" name="Front. Microbiol.">
        <title>High frequency of phylogenetically diverse reductive dehalogenase-homologous genes in deep subseafloor sedimentary metagenomes.</title>
        <authorList>
            <person name="Kawai M."/>
            <person name="Futagami T."/>
            <person name="Toyoda A."/>
            <person name="Takaki Y."/>
            <person name="Nishi S."/>
            <person name="Hori S."/>
            <person name="Arai W."/>
            <person name="Tsubouchi T."/>
            <person name="Morono Y."/>
            <person name="Uchiyama I."/>
            <person name="Ito T."/>
            <person name="Fujiyama A."/>
            <person name="Inagaki F."/>
            <person name="Takami H."/>
        </authorList>
    </citation>
    <scope>NUCLEOTIDE SEQUENCE</scope>
    <source>
        <strain evidence="1">Expedition CK06-06</strain>
    </source>
</reference>
<evidence type="ECO:0000313" key="1">
    <source>
        <dbReference type="EMBL" id="GAF94133.1"/>
    </source>
</evidence>
<accession>X0TKQ4</accession>
<sequence length="60" mass="6573">DLVQYTSLLDAHIRHARVEKLLQSVSSLGRSVVEGFDLIPGDAMIREFIGGGSVKIPHNE</sequence>
<protein>
    <submittedName>
        <fullName evidence="1">Uncharacterized protein</fullName>
    </submittedName>
</protein>
<dbReference type="EMBL" id="BARS01018407">
    <property type="protein sequence ID" value="GAF94133.1"/>
    <property type="molecule type" value="Genomic_DNA"/>
</dbReference>
<organism evidence="1">
    <name type="scientific">marine sediment metagenome</name>
    <dbReference type="NCBI Taxonomy" id="412755"/>
    <lineage>
        <taxon>unclassified sequences</taxon>
        <taxon>metagenomes</taxon>
        <taxon>ecological metagenomes</taxon>
    </lineage>
</organism>
<name>X0TKQ4_9ZZZZ</name>
<dbReference type="AlphaFoldDB" id="X0TKQ4"/>
<gene>
    <name evidence="1" type="ORF">S01H1_29952</name>
</gene>
<feature type="non-terminal residue" evidence="1">
    <location>
        <position position="1"/>
    </location>
</feature>
<comment type="caution">
    <text evidence="1">The sequence shown here is derived from an EMBL/GenBank/DDBJ whole genome shotgun (WGS) entry which is preliminary data.</text>
</comment>